<protein>
    <submittedName>
        <fullName evidence="1">Uncharacterized protein</fullName>
    </submittedName>
</protein>
<evidence type="ECO:0000313" key="2">
    <source>
        <dbReference type="Proteomes" id="UP000191691"/>
    </source>
</evidence>
<evidence type="ECO:0000313" key="1">
    <source>
        <dbReference type="EMBL" id="OQE82715.1"/>
    </source>
</evidence>
<dbReference type="Proteomes" id="UP000191691">
    <property type="component" value="Unassembled WGS sequence"/>
</dbReference>
<dbReference type="EMBL" id="MOOB01000035">
    <property type="protein sequence ID" value="OQE82715.1"/>
    <property type="molecule type" value="Genomic_DNA"/>
</dbReference>
<dbReference type="AlphaFoldDB" id="A0A1V6Y5T5"/>
<dbReference type="OMA" id="CYRALDN"/>
<proteinExistence type="predicted"/>
<comment type="caution">
    <text evidence="1">The sequence shown here is derived from an EMBL/GenBank/DDBJ whole genome shotgun (WGS) entry which is preliminary data.</text>
</comment>
<reference evidence="2" key="1">
    <citation type="journal article" date="2017" name="Nat. Microbiol.">
        <title>Global analysis of biosynthetic gene clusters reveals vast potential of secondary metabolite production in Penicillium species.</title>
        <authorList>
            <person name="Nielsen J.C."/>
            <person name="Grijseels S."/>
            <person name="Prigent S."/>
            <person name="Ji B."/>
            <person name="Dainat J."/>
            <person name="Nielsen K.F."/>
            <person name="Frisvad J.C."/>
            <person name="Workman M."/>
            <person name="Nielsen J."/>
        </authorList>
    </citation>
    <scope>NUCLEOTIDE SEQUENCE [LARGE SCALE GENOMIC DNA]</scope>
    <source>
        <strain evidence="2">IBT 13039</strain>
    </source>
</reference>
<keyword evidence="2" id="KW-1185">Reference proteome</keyword>
<organism evidence="1 2">
    <name type="scientific">Penicillium nalgiovense</name>
    <dbReference type="NCBI Taxonomy" id="60175"/>
    <lineage>
        <taxon>Eukaryota</taxon>
        <taxon>Fungi</taxon>
        <taxon>Dikarya</taxon>
        <taxon>Ascomycota</taxon>
        <taxon>Pezizomycotina</taxon>
        <taxon>Eurotiomycetes</taxon>
        <taxon>Eurotiomycetidae</taxon>
        <taxon>Eurotiales</taxon>
        <taxon>Aspergillaceae</taxon>
        <taxon>Penicillium</taxon>
    </lineage>
</organism>
<sequence>MVSTQGPNQFAREYQQNMEPGPTIKFKLNGVSKSGADVDNFELQACYRALDNLRSLLFQAPMLNLLKDQIEEGNRYFESLVRESQGEFRECRTFMKVSGVSATELRTICKRWQLSKPLDEMARMFIFPTHPENYVVMHSPGAPARSGPDCGVELIGGHMAKVRFVDLMGSGEIPKWMARQREGEYEMVEYLVAKLDSGNKFFYILNEFMDTGDGCKIKLRTFFPSASPWSLINQHSEHLAVEFRNLVQMVHGALEELEDSY</sequence>
<accession>A0A1V6Y5T5</accession>
<gene>
    <name evidence="1" type="ORF">PENNAL_c0035G12102</name>
</gene>
<name>A0A1V6Y5T5_PENNA</name>